<organism evidence="2 3">
    <name type="scientific">Methylobacterium phyllostachyos</name>
    <dbReference type="NCBI Taxonomy" id="582672"/>
    <lineage>
        <taxon>Bacteria</taxon>
        <taxon>Pseudomonadati</taxon>
        <taxon>Pseudomonadota</taxon>
        <taxon>Alphaproteobacteria</taxon>
        <taxon>Hyphomicrobiales</taxon>
        <taxon>Methylobacteriaceae</taxon>
        <taxon>Methylobacterium</taxon>
    </lineage>
</organism>
<dbReference type="RefSeq" id="WP_143012258.1">
    <property type="nucleotide sequence ID" value="NZ_FNHS01000008.1"/>
</dbReference>
<feature type="compositionally biased region" description="Basic and acidic residues" evidence="1">
    <location>
        <begin position="89"/>
        <end position="100"/>
    </location>
</feature>
<reference evidence="3" key="1">
    <citation type="submission" date="2016-10" db="EMBL/GenBank/DDBJ databases">
        <authorList>
            <person name="Varghese N."/>
            <person name="Submissions S."/>
        </authorList>
    </citation>
    <scope>NUCLEOTIDE SEQUENCE [LARGE SCALE GENOMIC DNA]</scope>
    <source>
        <strain evidence="3">BL47</strain>
    </source>
</reference>
<dbReference type="AlphaFoldDB" id="A0A1H0BB44"/>
<feature type="region of interest" description="Disordered" evidence="1">
    <location>
        <begin position="80"/>
        <end position="100"/>
    </location>
</feature>
<name>A0A1H0BB44_9HYPH</name>
<evidence type="ECO:0000256" key="1">
    <source>
        <dbReference type="SAM" id="MobiDB-lite"/>
    </source>
</evidence>
<dbReference type="Proteomes" id="UP000198704">
    <property type="component" value="Unassembled WGS sequence"/>
</dbReference>
<dbReference type="OrthoDB" id="7356935at2"/>
<protein>
    <submittedName>
        <fullName evidence="2">Uncharacterized protein</fullName>
    </submittedName>
</protein>
<accession>A0A1H0BB44</accession>
<proteinExistence type="predicted"/>
<evidence type="ECO:0000313" key="2">
    <source>
        <dbReference type="EMBL" id="SDN42821.1"/>
    </source>
</evidence>
<keyword evidence="3" id="KW-1185">Reference proteome</keyword>
<dbReference type="EMBL" id="FNHS01000008">
    <property type="protein sequence ID" value="SDN42821.1"/>
    <property type="molecule type" value="Genomic_DNA"/>
</dbReference>
<gene>
    <name evidence="2" type="ORF">SAMN05216360_108108</name>
</gene>
<sequence length="100" mass="11196">MADEVITVDYAFVDGAHMFTSDDKFACGLLVGHQDLKTAFEETAIQLKTLLKLNHDIETEVESLVTFEEFAALVASVPKPTNPHVRPRLKSEVDWHRKAA</sequence>
<evidence type="ECO:0000313" key="3">
    <source>
        <dbReference type="Proteomes" id="UP000198704"/>
    </source>
</evidence>